<keyword evidence="8" id="KW-0010">Activator</keyword>
<evidence type="ECO:0000259" key="14">
    <source>
        <dbReference type="Pfam" id="PF00870"/>
    </source>
</evidence>
<keyword evidence="4 11" id="KW-0479">Metal-binding</keyword>
<keyword evidence="6" id="KW-0805">Transcription regulation</keyword>
<dbReference type="EMBL" id="VTPC01090204">
    <property type="protein sequence ID" value="KAF2884291.1"/>
    <property type="molecule type" value="Genomic_DNA"/>
</dbReference>
<feature type="binding site" evidence="11">
    <location>
        <position position="230"/>
    </location>
    <ligand>
        <name>Zn(2+)</name>
        <dbReference type="ChEBI" id="CHEBI:29105"/>
    </ligand>
</feature>
<evidence type="ECO:0000256" key="4">
    <source>
        <dbReference type="ARBA" id="ARBA00022723"/>
    </source>
</evidence>
<dbReference type="AlphaFoldDB" id="A0A8K0CFK4"/>
<feature type="cross-link" description="Glycyl lysine isopeptide (Lys-Gly) (interchain with G-Cter in ubiquitin)" evidence="13">
    <location>
        <position position="283"/>
    </location>
</feature>
<reference evidence="15" key="1">
    <citation type="submission" date="2019-08" db="EMBL/GenBank/DDBJ databases">
        <title>The genome of the North American firefly Photinus pyralis.</title>
        <authorList>
            <consortium name="Photinus pyralis genome working group"/>
            <person name="Fallon T.R."/>
            <person name="Sander Lower S.E."/>
            <person name="Weng J.-K."/>
        </authorList>
    </citation>
    <scope>NUCLEOTIDE SEQUENCE</scope>
    <source>
        <strain evidence="15">TRF0915ILg1</strain>
        <tissue evidence="15">Whole body</tissue>
    </source>
</reference>
<feature type="site" description="Interaction with DNA" evidence="12">
    <location>
        <position position="110"/>
    </location>
</feature>
<comment type="similarity">
    <text evidence="2">Belongs to the p53 family.</text>
</comment>
<keyword evidence="3" id="KW-0053">Apoptosis</keyword>
<keyword evidence="5 11" id="KW-0862">Zinc</keyword>
<evidence type="ECO:0000256" key="1">
    <source>
        <dbReference type="ARBA" id="ARBA00004123"/>
    </source>
</evidence>
<comment type="subcellular location">
    <subcellularLocation>
        <location evidence="1">Nucleus</location>
    </subcellularLocation>
</comment>
<dbReference type="SUPFAM" id="SSF49417">
    <property type="entry name" value="p53-like transcription factors"/>
    <property type="match status" value="1"/>
</dbReference>
<dbReference type="Proteomes" id="UP000801492">
    <property type="component" value="Unassembled WGS sequence"/>
</dbReference>
<dbReference type="InterPro" id="IPR008967">
    <property type="entry name" value="p53-like_TF_DNA-bd_sf"/>
</dbReference>
<dbReference type="PANTHER" id="PTHR11447">
    <property type="entry name" value="CELLULAR TUMOR ANTIGEN P53"/>
    <property type="match status" value="1"/>
</dbReference>
<comment type="caution">
    <text evidence="15">The sequence shown here is derived from an EMBL/GenBank/DDBJ whole genome shotgun (WGS) entry which is preliminary data.</text>
</comment>
<feature type="binding site" evidence="11">
    <location>
        <position position="234"/>
    </location>
    <ligand>
        <name>Zn(2+)</name>
        <dbReference type="ChEBI" id="CHEBI:29105"/>
    </ligand>
</feature>
<dbReference type="InterPro" id="IPR012346">
    <property type="entry name" value="p53/RUNT-type_TF_DNA-bd_sf"/>
</dbReference>
<evidence type="ECO:0000256" key="7">
    <source>
        <dbReference type="ARBA" id="ARBA00023125"/>
    </source>
</evidence>
<dbReference type="CDD" id="cd08367">
    <property type="entry name" value="P53"/>
    <property type="match status" value="1"/>
</dbReference>
<proteinExistence type="inferred from homology"/>
<evidence type="ECO:0000256" key="9">
    <source>
        <dbReference type="ARBA" id="ARBA00023163"/>
    </source>
</evidence>
<keyword evidence="10" id="KW-0539">Nucleus</keyword>
<dbReference type="GO" id="GO:0005634">
    <property type="term" value="C:nucleus"/>
    <property type="evidence" value="ECO:0007669"/>
    <property type="project" value="UniProtKB-SubCell"/>
</dbReference>
<comment type="cofactor">
    <cofactor evidence="11">
        <name>Zn(2+)</name>
        <dbReference type="ChEBI" id="CHEBI:29105"/>
    </cofactor>
    <text evidence="11">Binds 1 zinc ion per subunit.</text>
</comment>
<keyword evidence="7" id="KW-0238">DNA-binding</keyword>
<dbReference type="GO" id="GO:0000978">
    <property type="term" value="F:RNA polymerase II cis-regulatory region sequence-specific DNA binding"/>
    <property type="evidence" value="ECO:0007669"/>
    <property type="project" value="TreeGrafter"/>
</dbReference>
<dbReference type="GO" id="GO:0046872">
    <property type="term" value="F:metal ion binding"/>
    <property type="evidence" value="ECO:0007669"/>
    <property type="project" value="UniProtKB-KW"/>
</dbReference>
<feature type="binding site" evidence="11">
    <location>
        <position position="164"/>
    </location>
    <ligand>
        <name>Zn(2+)</name>
        <dbReference type="ChEBI" id="CHEBI:29105"/>
    </ligand>
</feature>
<evidence type="ECO:0000256" key="12">
    <source>
        <dbReference type="PIRSR" id="PIRSR602117-2"/>
    </source>
</evidence>
<keyword evidence="16" id="KW-1185">Reference proteome</keyword>
<name>A0A8K0CFK4_IGNLU</name>
<evidence type="ECO:0000256" key="11">
    <source>
        <dbReference type="PIRSR" id="PIRSR602117-1"/>
    </source>
</evidence>
<feature type="domain" description="p53 DNA-binding" evidence="14">
    <location>
        <begin position="91"/>
        <end position="280"/>
    </location>
</feature>
<sequence>MTSENVSTILTHSQELQLLSDHDIGSMMTLFDEPSQEHPQPVQPYLFDNQEHQQQIPIQPQFNDVLPYQIPDLLPALVPAPPAVPPSVLSNEDYEGPFRFEVFIDPHGSKNPWVYSSTLNKLFITVANPFPIDFKWDAQIKNFYVRATPLFSLAQHAQELVTRCIPHTQGTYETNRNVPQHIWDHVVRCQSVNAEYHGSKEERRHLNVLVPLGVPQTGTDTVRHMYSFMCQNSCPSGMNRKPFEVIFTLEDEIGTVYGRRKLNVRVCSCPKRDKEKEEKDYLKEIDLRGAAPPGKRRKTEKVDKKPSSVIPPLDTTEFTGQITICGKQNFAKLVRMAYDMMAGDLLLHGPNADVQKVADNLKKQLKELE</sequence>
<dbReference type="GO" id="GO:0000981">
    <property type="term" value="F:DNA-binding transcription factor activity, RNA polymerase II-specific"/>
    <property type="evidence" value="ECO:0007669"/>
    <property type="project" value="TreeGrafter"/>
</dbReference>
<protein>
    <recommendedName>
        <fullName evidence="14">p53 DNA-binding domain-containing protein</fullName>
    </recommendedName>
</protein>
<evidence type="ECO:0000256" key="6">
    <source>
        <dbReference type="ARBA" id="ARBA00023015"/>
    </source>
</evidence>
<evidence type="ECO:0000313" key="16">
    <source>
        <dbReference type="Proteomes" id="UP000801492"/>
    </source>
</evidence>
<evidence type="ECO:0000256" key="13">
    <source>
        <dbReference type="PIRSR" id="PIRSR602117-3"/>
    </source>
</evidence>
<keyword evidence="9" id="KW-0804">Transcription</keyword>
<dbReference type="InterPro" id="IPR002117">
    <property type="entry name" value="p53_tumour_suppressor"/>
</dbReference>
<dbReference type="PANTHER" id="PTHR11447:SF16">
    <property type="entry name" value="P53 PROTEIN LONG FORM VARIANT 1"/>
    <property type="match status" value="1"/>
</dbReference>
<accession>A0A8K0CFK4</accession>
<evidence type="ECO:0000256" key="5">
    <source>
        <dbReference type="ARBA" id="ARBA00022833"/>
    </source>
</evidence>
<dbReference type="Pfam" id="PF00870">
    <property type="entry name" value="P53"/>
    <property type="match status" value="1"/>
</dbReference>
<dbReference type="Gene3D" id="2.60.40.720">
    <property type="match status" value="1"/>
</dbReference>
<gene>
    <name evidence="15" type="ORF">ILUMI_21883</name>
</gene>
<dbReference type="PRINTS" id="PR00386">
    <property type="entry name" value="P53SUPPRESSR"/>
</dbReference>
<dbReference type="OrthoDB" id="5915660at2759"/>
<evidence type="ECO:0000256" key="8">
    <source>
        <dbReference type="ARBA" id="ARBA00023159"/>
    </source>
</evidence>
<organism evidence="15 16">
    <name type="scientific">Ignelater luminosus</name>
    <name type="common">Cucubano</name>
    <name type="synonym">Pyrophorus luminosus</name>
    <dbReference type="NCBI Taxonomy" id="2038154"/>
    <lineage>
        <taxon>Eukaryota</taxon>
        <taxon>Metazoa</taxon>
        <taxon>Ecdysozoa</taxon>
        <taxon>Arthropoda</taxon>
        <taxon>Hexapoda</taxon>
        <taxon>Insecta</taxon>
        <taxon>Pterygota</taxon>
        <taxon>Neoptera</taxon>
        <taxon>Endopterygota</taxon>
        <taxon>Coleoptera</taxon>
        <taxon>Polyphaga</taxon>
        <taxon>Elateriformia</taxon>
        <taxon>Elateroidea</taxon>
        <taxon>Elateridae</taxon>
        <taxon>Agrypninae</taxon>
        <taxon>Pyrophorini</taxon>
        <taxon>Ignelater</taxon>
    </lineage>
</organism>
<evidence type="ECO:0000256" key="3">
    <source>
        <dbReference type="ARBA" id="ARBA00022703"/>
    </source>
</evidence>
<evidence type="ECO:0000256" key="10">
    <source>
        <dbReference type="ARBA" id="ARBA00023242"/>
    </source>
</evidence>
<evidence type="ECO:0000256" key="2">
    <source>
        <dbReference type="ARBA" id="ARBA00006167"/>
    </source>
</evidence>
<dbReference type="InterPro" id="IPR011615">
    <property type="entry name" value="p53_DNA-bd"/>
</dbReference>
<evidence type="ECO:0000313" key="15">
    <source>
        <dbReference type="EMBL" id="KAF2884291.1"/>
    </source>
</evidence>
<dbReference type="GO" id="GO:0006915">
    <property type="term" value="P:apoptotic process"/>
    <property type="evidence" value="ECO:0007669"/>
    <property type="project" value="UniProtKB-KW"/>
</dbReference>